<evidence type="ECO:0000256" key="3">
    <source>
        <dbReference type="ARBA" id="ARBA00023125"/>
    </source>
</evidence>
<keyword evidence="7" id="KW-1185">Reference proteome</keyword>
<keyword evidence="3" id="KW-0238">DNA-binding</keyword>
<keyword evidence="4" id="KW-0804">Transcription</keyword>
<dbReference type="PROSITE" id="PS50931">
    <property type="entry name" value="HTH_LYSR"/>
    <property type="match status" value="1"/>
</dbReference>
<dbReference type="InterPro" id="IPR036388">
    <property type="entry name" value="WH-like_DNA-bd_sf"/>
</dbReference>
<dbReference type="PRINTS" id="PR00039">
    <property type="entry name" value="HTHLYSR"/>
</dbReference>
<dbReference type="InterPro" id="IPR036390">
    <property type="entry name" value="WH_DNA-bd_sf"/>
</dbReference>
<feature type="domain" description="HTH lysR-type" evidence="5">
    <location>
        <begin position="1"/>
        <end position="59"/>
    </location>
</feature>
<sequence length="302" mass="33954">MNLSQIELFRVLQENDFNLSKAAEKMHVVQSAVSRQLQLFEEELGSPLYERQGKKLIGLTTLGRRIMKEVAAINLAKTNIQSIAADYIDSNQGVLHIATTHTQAKYFLPKPILRFREKYPGVRIYMIEASPEQLINKLHTRQADIAICTEKVGEVADLVVKPCYEWHHAAVVPQRHPLSEGNISLERLASYPILTYSFGFTGRSNIESAFKNTNMELDIILAAADTDVIKTYVRLGMGAGIIAGMAYDPAMDQDLAARDLSHLIPCSKTKIAYLKNNYLPLYTQHFIDELLVAANELNLHKN</sequence>
<evidence type="ECO:0000313" key="7">
    <source>
        <dbReference type="Proteomes" id="UP000733744"/>
    </source>
</evidence>
<organism evidence="6 7">
    <name type="scientific">Candidatus Methylobacter oryzae</name>
    <dbReference type="NCBI Taxonomy" id="2497749"/>
    <lineage>
        <taxon>Bacteria</taxon>
        <taxon>Pseudomonadati</taxon>
        <taxon>Pseudomonadota</taxon>
        <taxon>Gammaproteobacteria</taxon>
        <taxon>Methylococcales</taxon>
        <taxon>Methylococcaceae</taxon>
        <taxon>Methylobacter</taxon>
    </lineage>
</organism>
<dbReference type="EMBL" id="RYFG02000101">
    <property type="protein sequence ID" value="TRW93278.1"/>
    <property type="molecule type" value="Genomic_DNA"/>
</dbReference>
<protein>
    <submittedName>
        <fullName evidence="6">LysR family transcriptional regulator</fullName>
    </submittedName>
</protein>
<dbReference type="SUPFAM" id="SSF46785">
    <property type="entry name" value="Winged helix' DNA-binding domain"/>
    <property type="match status" value="1"/>
</dbReference>
<keyword evidence="2" id="KW-0805">Transcription regulation</keyword>
<evidence type="ECO:0000256" key="4">
    <source>
        <dbReference type="ARBA" id="ARBA00023163"/>
    </source>
</evidence>
<dbReference type="Pfam" id="PF03466">
    <property type="entry name" value="LysR_substrate"/>
    <property type="match status" value="1"/>
</dbReference>
<dbReference type="Gene3D" id="3.40.190.10">
    <property type="entry name" value="Periplasmic binding protein-like II"/>
    <property type="match status" value="2"/>
</dbReference>
<dbReference type="PANTHER" id="PTHR30126:SF6">
    <property type="entry name" value="HTH-TYPE TRANSCRIPTIONAL REGULATOR CYSB-RELATED"/>
    <property type="match status" value="1"/>
</dbReference>
<proteinExistence type="inferred from homology"/>
<evidence type="ECO:0000256" key="2">
    <source>
        <dbReference type="ARBA" id="ARBA00023015"/>
    </source>
</evidence>
<dbReference type="PANTHER" id="PTHR30126">
    <property type="entry name" value="HTH-TYPE TRANSCRIPTIONAL REGULATOR"/>
    <property type="match status" value="1"/>
</dbReference>
<dbReference type="Proteomes" id="UP000733744">
    <property type="component" value="Unassembled WGS sequence"/>
</dbReference>
<comment type="similarity">
    <text evidence="1">Belongs to the LysR transcriptional regulatory family.</text>
</comment>
<evidence type="ECO:0000259" key="5">
    <source>
        <dbReference type="PROSITE" id="PS50931"/>
    </source>
</evidence>
<dbReference type="SUPFAM" id="SSF53850">
    <property type="entry name" value="Periplasmic binding protein-like II"/>
    <property type="match status" value="1"/>
</dbReference>
<gene>
    <name evidence="6" type="ORF">EKO24_012555</name>
</gene>
<evidence type="ECO:0000256" key="1">
    <source>
        <dbReference type="ARBA" id="ARBA00009437"/>
    </source>
</evidence>
<dbReference type="RefSeq" id="WP_143733221.1">
    <property type="nucleotide sequence ID" value="NZ_RYFG02000101.1"/>
</dbReference>
<dbReference type="Gene3D" id="1.10.10.10">
    <property type="entry name" value="Winged helix-like DNA-binding domain superfamily/Winged helix DNA-binding domain"/>
    <property type="match status" value="1"/>
</dbReference>
<evidence type="ECO:0000313" key="6">
    <source>
        <dbReference type="EMBL" id="TRW93278.1"/>
    </source>
</evidence>
<dbReference type="InterPro" id="IPR005119">
    <property type="entry name" value="LysR_subst-bd"/>
</dbReference>
<dbReference type="Pfam" id="PF00126">
    <property type="entry name" value="HTH_1"/>
    <property type="match status" value="1"/>
</dbReference>
<comment type="caution">
    <text evidence="6">The sequence shown here is derived from an EMBL/GenBank/DDBJ whole genome shotgun (WGS) entry which is preliminary data.</text>
</comment>
<name>A0ABY3C9D7_9GAMM</name>
<dbReference type="InterPro" id="IPR000847">
    <property type="entry name" value="LysR_HTH_N"/>
</dbReference>
<accession>A0ABY3C9D7</accession>
<reference evidence="6 7" key="1">
    <citation type="journal article" date="2019" name="Antonie Van Leeuwenhoek">
        <title>Description of 'Ca. Methylobacter oryzae' KRF1, a novel species from the environmentally important Methylobacter clade 2.</title>
        <authorList>
            <person name="Khatri K."/>
            <person name="Mohite J.A."/>
            <person name="Pandit P.S."/>
            <person name="Bahulikar R."/>
            <person name="Rahalkar M.C."/>
        </authorList>
    </citation>
    <scope>NUCLEOTIDE SEQUENCE [LARGE SCALE GENOMIC DNA]</scope>
    <source>
        <strain evidence="6 7">KRF1</strain>
    </source>
</reference>